<proteinExistence type="predicted"/>
<sequence length="336" mass="37735">MVEMDSGGNPNYTVPSSPVVDPSAPSTNDIHNLPMFSLSRRPALRITTEFDSESSIFFHKISCKFLDSLGKLKLCFHNNSKGDVSEPQISLVSKHLSLHYDLEDHNALIKSSIEVGPRLQLTAAHDVKAQQGEVTMVANVADPGYALQLSTAVPSAGLPKATFRFPLGEVSLQEKEMEEEEEEQQVKNLLSVSGILKGQFLNGVCTAHYKDDDLRLRYRYKDEEMSFLPTLSLPSNALSFAFKRRLGPSDKLSYLYNCDSNYWSAVYKHTYGEDFKFKAGYDSEVRLGWASLWVGDEGGKAKTAPMKMKVQFMLQVPQDDIKSSALMFRIKKRWDI</sequence>
<dbReference type="PaxDb" id="3827-XP_004499382.1"/>
<reference evidence="2" key="1">
    <citation type="journal article" date="2013" name="Nat. Biotechnol.">
        <title>Draft genome sequence of chickpea (Cicer arietinum) provides a resource for trait improvement.</title>
        <authorList>
            <person name="Varshney R.K."/>
            <person name="Song C."/>
            <person name="Saxena R.K."/>
            <person name="Azam S."/>
            <person name="Yu S."/>
            <person name="Sharpe A.G."/>
            <person name="Cannon S."/>
            <person name="Baek J."/>
            <person name="Rosen B.D."/>
            <person name="Tar'an B."/>
            <person name="Millan T."/>
            <person name="Zhang X."/>
            <person name="Ramsay L.D."/>
            <person name="Iwata A."/>
            <person name="Wang Y."/>
            <person name="Nelson W."/>
            <person name="Farmer A.D."/>
            <person name="Gaur P.M."/>
            <person name="Soderlund C."/>
            <person name="Penmetsa R.V."/>
            <person name="Xu C."/>
            <person name="Bharti A.K."/>
            <person name="He W."/>
            <person name="Winter P."/>
            <person name="Zhao S."/>
            <person name="Hane J.K."/>
            <person name="Carrasquilla-Garcia N."/>
            <person name="Condie J.A."/>
            <person name="Upadhyaya H.D."/>
            <person name="Luo M.C."/>
            <person name="Thudi M."/>
            <person name="Gowda C.L."/>
            <person name="Singh N.P."/>
            <person name="Lichtenzveig J."/>
            <person name="Gali K.K."/>
            <person name="Rubio J."/>
            <person name="Nadarajan N."/>
            <person name="Dolezel J."/>
            <person name="Bansal K.C."/>
            <person name="Xu X."/>
            <person name="Edwards D."/>
            <person name="Zhang G."/>
            <person name="Kahl G."/>
            <person name="Gil J."/>
            <person name="Singh K.B."/>
            <person name="Datta S.K."/>
            <person name="Jackson S.A."/>
            <person name="Wang J."/>
            <person name="Cook D.R."/>
        </authorList>
    </citation>
    <scope>NUCLEOTIDE SEQUENCE [LARGE SCALE GENOMIC DNA]</scope>
    <source>
        <strain evidence="2">cv. CDC Frontier</strain>
    </source>
</reference>
<accession>A0A1S2Y6M9</accession>
<evidence type="ECO:0000256" key="1">
    <source>
        <dbReference type="SAM" id="MobiDB-lite"/>
    </source>
</evidence>
<evidence type="ECO:0000313" key="3">
    <source>
        <dbReference type="RefSeq" id="XP_004499382.1"/>
    </source>
</evidence>
<reference evidence="3" key="2">
    <citation type="submission" date="2025-08" db="UniProtKB">
        <authorList>
            <consortium name="RefSeq"/>
        </authorList>
    </citation>
    <scope>IDENTIFICATION</scope>
    <source>
        <tissue evidence="3">Etiolated seedlings</tissue>
    </source>
</reference>
<dbReference type="KEGG" id="cam:101502140"/>
<name>A0A1S2Y6M9_CICAR</name>
<dbReference type="STRING" id="3827.A0A1S2Y6M9"/>
<keyword evidence="2" id="KW-1185">Reference proteome</keyword>
<dbReference type="AlphaFoldDB" id="A0A1S2Y6M9"/>
<dbReference type="PANTHER" id="PTHR35484:SF2">
    <property type="entry name" value="OUTER ENVELOPE PORE PROTEIN 37, CHLOROPLASTIC"/>
    <property type="match status" value="1"/>
</dbReference>
<protein>
    <submittedName>
        <fullName evidence="3">Outer envelope pore protein 37, chloroplastic</fullName>
    </submittedName>
</protein>
<feature type="compositionally biased region" description="Low complexity" evidence="1">
    <location>
        <begin position="14"/>
        <end position="26"/>
    </location>
</feature>
<dbReference type="GO" id="GO:0006812">
    <property type="term" value="P:monoatomic cation transport"/>
    <property type="evidence" value="ECO:0007669"/>
    <property type="project" value="InterPro"/>
</dbReference>
<dbReference type="GO" id="GO:0005216">
    <property type="term" value="F:monoatomic ion channel activity"/>
    <property type="evidence" value="ECO:0007669"/>
    <property type="project" value="InterPro"/>
</dbReference>
<dbReference type="eggNOG" id="ENOG502QQCE">
    <property type="taxonomic scope" value="Eukaryota"/>
</dbReference>
<dbReference type="OrthoDB" id="2011802at2759"/>
<organism evidence="2 3">
    <name type="scientific">Cicer arietinum</name>
    <name type="common">Chickpea</name>
    <name type="synonym">Garbanzo</name>
    <dbReference type="NCBI Taxonomy" id="3827"/>
    <lineage>
        <taxon>Eukaryota</taxon>
        <taxon>Viridiplantae</taxon>
        <taxon>Streptophyta</taxon>
        <taxon>Embryophyta</taxon>
        <taxon>Tracheophyta</taxon>
        <taxon>Spermatophyta</taxon>
        <taxon>Magnoliopsida</taxon>
        <taxon>eudicotyledons</taxon>
        <taxon>Gunneridae</taxon>
        <taxon>Pentapetalae</taxon>
        <taxon>rosids</taxon>
        <taxon>fabids</taxon>
        <taxon>Fabales</taxon>
        <taxon>Fabaceae</taxon>
        <taxon>Papilionoideae</taxon>
        <taxon>50 kb inversion clade</taxon>
        <taxon>NPAAA clade</taxon>
        <taxon>Hologalegina</taxon>
        <taxon>IRL clade</taxon>
        <taxon>Cicereae</taxon>
        <taxon>Cicer</taxon>
    </lineage>
</organism>
<gene>
    <name evidence="3" type="primary">LOC101502140</name>
</gene>
<dbReference type="PANTHER" id="PTHR35484">
    <property type="entry name" value="OUTER ENVELOPE PORE PROTEIN 37, CHLOROPLASTIC"/>
    <property type="match status" value="1"/>
</dbReference>
<dbReference type="RefSeq" id="XP_004499382.1">
    <property type="nucleotide sequence ID" value="XM_004499325.3"/>
</dbReference>
<evidence type="ECO:0000313" key="2">
    <source>
        <dbReference type="Proteomes" id="UP000087171"/>
    </source>
</evidence>
<feature type="region of interest" description="Disordered" evidence="1">
    <location>
        <begin position="1"/>
        <end position="26"/>
    </location>
</feature>
<dbReference type="GO" id="GO:0009707">
    <property type="term" value="C:chloroplast outer membrane"/>
    <property type="evidence" value="ECO:0007669"/>
    <property type="project" value="TreeGrafter"/>
</dbReference>
<dbReference type="Proteomes" id="UP000087171">
    <property type="component" value="Chromosome Ca5"/>
</dbReference>
<dbReference type="InterPro" id="IPR038951">
    <property type="entry name" value="OEP37-like"/>
</dbReference>
<dbReference type="GeneID" id="101502140"/>